<feature type="domain" description="Tudor" evidence="1">
    <location>
        <begin position="222"/>
        <end position="279"/>
    </location>
</feature>
<name>A0A7L3YAU2_9AVES</name>
<dbReference type="Gene3D" id="2.30.30.140">
    <property type="match status" value="6"/>
</dbReference>
<keyword evidence="3" id="KW-1185">Reference proteome</keyword>
<evidence type="ECO:0000313" key="2">
    <source>
        <dbReference type="EMBL" id="NXV97683.1"/>
    </source>
</evidence>
<feature type="domain" description="Tudor" evidence="1">
    <location>
        <begin position="949"/>
        <end position="1008"/>
    </location>
</feature>
<proteinExistence type="predicted"/>
<dbReference type="PROSITE" id="PS50304">
    <property type="entry name" value="TUDOR"/>
    <property type="match status" value="6"/>
</dbReference>
<dbReference type="InterPro" id="IPR035437">
    <property type="entry name" value="SNase_OB-fold_sf"/>
</dbReference>
<dbReference type="Gene3D" id="2.40.50.90">
    <property type="match status" value="5"/>
</dbReference>
<feature type="domain" description="Tudor" evidence="1">
    <location>
        <begin position="1479"/>
        <end position="1537"/>
    </location>
</feature>
<dbReference type="SUPFAM" id="SSF63748">
    <property type="entry name" value="Tudor/PWWP/MBT"/>
    <property type="match status" value="7"/>
</dbReference>
<dbReference type="PANTHER" id="PTHR22948">
    <property type="entry name" value="TUDOR DOMAIN CONTAINING PROTEIN"/>
    <property type="match status" value="1"/>
</dbReference>
<dbReference type="EMBL" id="VZUG01038964">
    <property type="protein sequence ID" value="NXV97683.1"/>
    <property type="molecule type" value="Genomic_DNA"/>
</dbReference>
<reference evidence="2 3" key="1">
    <citation type="submission" date="2019-09" db="EMBL/GenBank/DDBJ databases">
        <title>Bird 10,000 Genomes (B10K) Project - Family phase.</title>
        <authorList>
            <person name="Zhang G."/>
        </authorList>
    </citation>
    <scope>NUCLEOTIDE SEQUENCE [LARGE SCALE GENOMIC DNA]</scope>
    <source>
        <strain evidence="2">OUT-0025</strain>
        <tissue evidence="2">Blood</tissue>
    </source>
</reference>
<feature type="domain" description="Tudor" evidence="1">
    <location>
        <begin position="736"/>
        <end position="795"/>
    </location>
</feature>
<protein>
    <submittedName>
        <fullName evidence="2">TDR15 protein</fullName>
    </submittedName>
</protein>
<dbReference type="SMART" id="SM00333">
    <property type="entry name" value="TUDOR"/>
    <property type="match status" value="6"/>
</dbReference>
<feature type="domain" description="Tudor" evidence="1">
    <location>
        <begin position="1263"/>
        <end position="1322"/>
    </location>
</feature>
<feature type="non-terminal residue" evidence="2">
    <location>
        <position position="1552"/>
    </location>
</feature>
<feature type="non-terminal residue" evidence="2">
    <location>
        <position position="1"/>
    </location>
</feature>
<comment type="caution">
    <text evidence="2">The sequence shown here is derived from an EMBL/GenBank/DDBJ whole genome shotgun (WGS) entry which is preliminary data.</text>
</comment>
<sequence length="1552" mass="175779">WHRGRVLEKRGNICEAFLIDTGQVLVVEETHLASACDELFQLPPKVVLGVFASILPLGEKWGPKAINYFSSLVGLQITGHVKAVMPYQLFILEVPKITSDVLELQLGKFIDGDSFCLIVETLRAFPQEMLCKRMPQLLQQKYPVKKLLTFSNPEKPTDFWPVPDDLFPRLPVGSKENVKITVAVSPNKFYCQIQKWQKELEDLTAAMHLYYEAISTENNKSFDNLGLLCAAKMQNGQWHRGVIKQLLSDHVEVWFMDFGNIEAVPSSCIQKLKVEFMALPMISFPCALSCFGSQDETVIKVQLKELIRALIGQTSVCVHVDLFNDVKRLYYITLQNQNIGINAKHPENLNEAAASCVSLLGTKITSIAVNYKPGDERYNSFKNCTGNKHTKNCLPEWDISLSSHCKRVEMQINSFHTAFVVYVINPSDFWIQTCEYQNEFQALMKNIADAYNRCGADEMVLKNPEPGLLCCARYSKDMHYYRGVVIEVLHVNITVYFLDFGNTDTVPSYDVKTLLPEFSDLPALALCCALAYTFPVDDMWVKKENDFFKGIVFNKLLLLHVIGKQNNKYIVNAQYKNGLQHGNVATCMVQAGYAEYWEKTPDSVLNSAKTIQALNPHKLKKKVNAQSICNIRKNKVSGNREIFQKEKSLSVPSVLRESVVLSCFGKGAISKSRKLVHEKKLLYKEFVFTPGAVLEVVCSYIVSPADFSCQLQSKLPELNNLMEQIQTYYKDHISPYKTGQVACVVKCPKDGRWYRATVVQQVSTNEVDVVFVDYGYRERVLLKDLRAVLPDFLTLESQAFRCGLKNVPFQTDSLNWSEKACRHFEDFISASRGPLTCIVYALILVSPNCLCNVVDLQTPFISAEEFLRERGLSQSEYIGLRNLASLGSLYSFCYSSFNIKIGSEEEIYITHIHSPSKFYCQLNRNTETIEALMKKVSVISKMSNNAKYDTSNMRLCIARYFEDGLFYRALAFPVESTSYLCADFVDFGNKNMVERDQLMPIPDSATDLIFTPMQAIKCCLSDLRETKIPARVTTWFEETFLCKLLKAVIVSRESDGQIVVELYDGQLKVSQKIKEKISEELVLKNHTEQFYYQKDTGQNFGDEEQTACSTQKLCSGSSKPLTLQDSQEPGFRNTVSAVLEHREEPLVGECAALRQHTQSVTDSVCHPALNSKEVTVNAVSESHNERLNYTGQQERSNENIPKLISLPQRDIQVNSEVAGYISHMNSPSSFYVQLAEDENLIIQLAEELNESIVNIGHENCLDELMVGDLIVAQYDTDCFYYRAVIKTLQSGNCFEVEFIDYGNAAVVSPSKICRIQKKFLTLPRLSVHCFLSKVISVPDESWTNKSTSYIASKINNKPVTCKFLQQHGEQWEIDVILDILIGEILLQEYLNQLLNHCQTIAGPEKSSDTDYKEFDTSFKINSITWMLQQSGRRYPGFATAVTDPSNFCIQFEVFFDCMKNLSLLLSDLPDDLPALPKELVAPGASCLIKFELEAQWNRAEISEVTSQSVVLTFIDYGFLKSIPYSDIHKLKVIPESLSYLPRLAHSCSLHDT</sequence>
<dbReference type="InterPro" id="IPR002999">
    <property type="entry name" value="Tudor"/>
</dbReference>
<feature type="domain" description="Tudor" evidence="1">
    <location>
        <begin position="463"/>
        <end position="521"/>
    </location>
</feature>
<gene>
    <name evidence="2" type="primary">Tdrd15</name>
    <name evidence="2" type="ORF">CALBOR_R14116</name>
</gene>
<dbReference type="InterPro" id="IPR050621">
    <property type="entry name" value="Tudor_domain_containing"/>
</dbReference>
<dbReference type="Pfam" id="PF00567">
    <property type="entry name" value="TUDOR"/>
    <property type="match status" value="6"/>
</dbReference>
<evidence type="ECO:0000259" key="1">
    <source>
        <dbReference type="PROSITE" id="PS50304"/>
    </source>
</evidence>
<organism evidence="2 3">
    <name type="scientific">Calonectris borealis</name>
    <name type="common">Cory's shearwater</name>
    <dbReference type="NCBI Taxonomy" id="1323832"/>
    <lineage>
        <taxon>Eukaryota</taxon>
        <taxon>Metazoa</taxon>
        <taxon>Chordata</taxon>
        <taxon>Craniata</taxon>
        <taxon>Vertebrata</taxon>
        <taxon>Euteleostomi</taxon>
        <taxon>Archelosauria</taxon>
        <taxon>Archosauria</taxon>
        <taxon>Dinosauria</taxon>
        <taxon>Saurischia</taxon>
        <taxon>Theropoda</taxon>
        <taxon>Coelurosauria</taxon>
        <taxon>Aves</taxon>
        <taxon>Neognathae</taxon>
        <taxon>Neoaves</taxon>
        <taxon>Aequornithes</taxon>
        <taxon>Procellariiformes</taxon>
        <taxon>Procellariidae</taxon>
        <taxon>Calonectris</taxon>
    </lineage>
</organism>
<dbReference type="Proteomes" id="UP000535403">
    <property type="component" value="Unassembled WGS sequence"/>
</dbReference>
<accession>A0A7L3YAU2</accession>
<dbReference type="PANTHER" id="PTHR22948:SF7">
    <property type="entry name" value="TUDOR DOMAIN-CONTAINING PROTEIN 15"/>
    <property type="match status" value="1"/>
</dbReference>
<evidence type="ECO:0000313" key="3">
    <source>
        <dbReference type="Proteomes" id="UP000535403"/>
    </source>
</evidence>